<gene>
    <name evidence="2" type="ORF">GCM10010249_13930</name>
</gene>
<organism evidence="2 3">
    <name type="scientific">Streptomyces roseolilacinus</name>
    <dbReference type="NCBI Taxonomy" id="66904"/>
    <lineage>
        <taxon>Bacteria</taxon>
        <taxon>Bacillati</taxon>
        <taxon>Actinomycetota</taxon>
        <taxon>Actinomycetes</taxon>
        <taxon>Kitasatosporales</taxon>
        <taxon>Streptomycetaceae</taxon>
        <taxon>Streptomyces</taxon>
    </lineage>
</organism>
<comment type="caution">
    <text evidence="2">The sequence shown here is derived from an EMBL/GenBank/DDBJ whole genome shotgun (WGS) entry which is preliminary data.</text>
</comment>
<reference evidence="2" key="2">
    <citation type="submission" date="2020-09" db="EMBL/GenBank/DDBJ databases">
        <authorList>
            <person name="Sun Q."/>
            <person name="Ohkuma M."/>
        </authorList>
    </citation>
    <scope>NUCLEOTIDE SEQUENCE</scope>
    <source>
        <strain evidence="2">JCM 4335</strain>
    </source>
</reference>
<name>A0A918B0S7_9ACTN</name>
<protein>
    <submittedName>
        <fullName evidence="2">Uncharacterized protein</fullName>
    </submittedName>
</protein>
<keyword evidence="3" id="KW-1185">Reference proteome</keyword>
<reference evidence="2" key="1">
    <citation type="journal article" date="2014" name="Int. J. Syst. Evol. Microbiol.">
        <title>Complete genome sequence of Corynebacterium casei LMG S-19264T (=DSM 44701T), isolated from a smear-ripened cheese.</title>
        <authorList>
            <consortium name="US DOE Joint Genome Institute (JGI-PGF)"/>
            <person name="Walter F."/>
            <person name="Albersmeier A."/>
            <person name="Kalinowski J."/>
            <person name="Ruckert C."/>
        </authorList>
    </citation>
    <scope>NUCLEOTIDE SEQUENCE</scope>
    <source>
        <strain evidence="2">JCM 4335</strain>
    </source>
</reference>
<dbReference type="Proteomes" id="UP000654123">
    <property type="component" value="Unassembled WGS sequence"/>
</dbReference>
<evidence type="ECO:0000313" key="2">
    <source>
        <dbReference type="EMBL" id="GGP96833.1"/>
    </source>
</evidence>
<dbReference type="AlphaFoldDB" id="A0A918B0S7"/>
<feature type="region of interest" description="Disordered" evidence="1">
    <location>
        <begin position="68"/>
        <end position="94"/>
    </location>
</feature>
<proteinExistence type="predicted"/>
<evidence type="ECO:0000313" key="3">
    <source>
        <dbReference type="Proteomes" id="UP000654123"/>
    </source>
</evidence>
<evidence type="ECO:0000256" key="1">
    <source>
        <dbReference type="SAM" id="MobiDB-lite"/>
    </source>
</evidence>
<accession>A0A918B0S7</accession>
<sequence>MAVTAALRSREPRQPIRLLKKKNMAPAYPEIPVFAQRSRWRRWSGGYGRAVPPGTAVVVRVVRRPPAPYRPSVAGGSTPVRASPPLRPMAPGRRGVQRPAGWFAKYPLEQASWAACHPEWSERKRPLPVPPGAQ</sequence>
<dbReference type="EMBL" id="BMSV01000002">
    <property type="protein sequence ID" value="GGP96833.1"/>
    <property type="molecule type" value="Genomic_DNA"/>
</dbReference>